<proteinExistence type="predicted"/>
<dbReference type="RefSeq" id="WP_160892006.1">
    <property type="nucleotide sequence ID" value="NZ_WUMU01000003.1"/>
</dbReference>
<feature type="chain" id="PRO_5026983465" description="Lipoprotein" evidence="1">
    <location>
        <begin position="25"/>
        <end position="120"/>
    </location>
</feature>
<organism evidence="2 3">
    <name type="scientific">Pseudooceanicola albus</name>
    <dbReference type="NCBI Taxonomy" id="2692189"/>
    <lineage>
        <taxon>Bacteria</taxon>
        <taxon>Pseudomonadati</taxon>
        <taxon>Pseudomonadota</taxon>
        <taxon>Alphaproteobacteria</taxon>
        <taxon>Rhodobacterales</taxon>
        <taxon>Paracoccaceae</taxon>
        <taxon>Pseudooceanicola</taxon>
    </lineage>
</organism>
<keyword evidence="1" id="KW-0732">Signal</keyword>
<accession>A0A6L7G0M6</accession>
<dbReference type="AlphaFoldDB" id="A0A6L7G0M6"/>
<evidence type="ECO:0008006" key="4">
    <source>
        <dbReference type="Google" id="ProtNLM"/>
    </source>
</evidence>
<evidence type="ECO:0000313" key="3">
    <source>
        <dbReference type="Proteomes" id="UP000477911"/>
    </source>
</evidence>
<feature type="signal peptide" evidence="1">
    <location>
        <begin position="1"/>
        <end position="24"/>
    </location>
</feature>
<keyword evidence="3" id="KW-1185">Reference proteome</keyword>
<reference evidence="2 3" key="1">
    <citation type="submission" date="2019-12" db="EMBL/GenBank/DDBJ databases">
        <authorList>
            <person name="Li M."/>
        </authorList>
    </citation>
    <scope>NUCLEOTIDE SEQUENCE [LARGE SCALE GENOMIC DNA]</scope>
    <source>
        <strain evidence="2 3">GBMRC 2024</strain>
    </source>
</reference>
<dbReference type="EMBL" id="WUMU01000003">
    <property type="protein sequence ID" value="MXN17070.1"/>
    <property type="molecule type" value="Genomic_DNA"/>
</dbReference>
<comment type="caution">
    <text evidence="2">The sequence shown here is derived from an EMBL/GenBank/DDBJ whole genome shotgun (WGS) entry which is preliminary data.</text>
</comment>
<evidence type="ECO:0000313" key="2">
    <source>
        <dbReference type="EMBL" id="MXN17070.1"/>
    </source>
</evidence>
<protein>
    <recommendedName>
        <fullName evidence="4">Lipoprotein</fullName>
    </recommendedName>
</protein>
<dbReference type="PROSITE" id="PS51257">
    <property type="entry name" value="PROKAR_LIPOPROTEIN"/>
    <property type="match status" value="1"/>
</dbReference>
<sequence length="120" mass="12444">MTKQNALRGLALTVLVLGLASCTAGKLSQMAKSGAPSFDGQYFLAGVEGVDGDNKQFVVTVKDPARSPKGARAAGDYEAVGYCIQQFGTSDHSWSLGPDATDAQLISGNVMTLRGTCAGW</sequence>
<gene>
    <name evidence="2" type="ORF">GR170_04430</name>
</gene>
<name>A0A6L7G0M6_9RHOB</name>
<dbReference type="Proteomes" id="UP000477911">
    <property type="component" value="Unassembled WGS sequence"/>
</dbReference>
<evidence type="ECO:0000256" key="1">
    <source>
        <dbReference type="SAM" id="SignalP"/>
    </source>
</evidence>